<dbReference type="EMBL" id="HBEG01028492">
    <property type="protein sequence ID" value="CAD8365340.1"/>
    <property type="molecule type" value="Transcribed_RNA"/>
</dbReference>
<evidence type="ECO:0000256" key="5">
    <source>
        <dbReference type="SAM" id="Phobius"/>
    </source>
</evidence>
<dbReference type="GO" id="GO:0008270">
    <property type="term" value="F:zinc ion binding"/>
    <property type="evidence" value="ECO:0007669"/>
    <property type="project" value="UniProtKB-KW"/>
</dbReference>
<keyword evidence="1" id="KW-0479">Metal-binding</keyword>
<dbReference type="GO" id="GO:0006511">
    <property type="term" value="P:ubiquitin-dependent protein catabolic process"/>
    <property type="evidence" value="ECO:0007669"/>
    <property type="project" value="TreeGrafter"/>
</dbReference>
<dbReference type="InterPro" id="IPR051834">
    <property type="entry name" value="RING_finger_E3_ligase"/>
</dbReference>
<dbReference type="PROSITE" id="PS50089">
    <property type="entry name" value="ZF_RING_2"/>
    <property type="match status" value="1"/>
</dbReference>
<name>A0A7S0FKF3_9DINO</name>
<feature type="transmembrane region" description="Helical" evidence="5">
    <location>
        <begin position="125"/>
        <end position="145"/>
    </location>
</feature>
<keyword evidence="5" id="KW-0472">Membrane</keyword>
<keyword evidence="2 4" id="KW-0863">Zinc-finger</keyword>
<proteinExistence type="predicted"/>
<organism evidence="7">
    <name type="scientific">Pyrodinium bahamense</name>
    <dbReference type="NCBI Taxonomy" id="73915"/>
    <lineage>
        <taxon>Eukaryota</taxon>
        <taxon>Sar</taxon>
        <taxon>Alveolata</taxon>
        <taxon>Dinophyceae</taxon>
        <taxon>Gonyaulacales</taxon>
        <taxon>Pyrocystaceae</taxon>
        <taxon>Pyrodinium</taxon>
    </lineage>
</organism>
<dbReference type="AlphaFoldDB" id="A0A7S0FKF3"/>
<evidence type="ECO:0000256" key="1">
    <source>
        <dbReference type="ARBA" id="ARBA00022723"/>
    </source>
</evidence>
<keyword evidence="5" id="KW-0812">Transmembrane</keyword>
<reference evidence="7" key="1">
    <citation type="submission" date="2021-01" db="EMBL/GenBank/DDBJ databases">
        <authorList>
            <person name="Corre E."/>
            <person name="Pelletier E."/>
            <person name="Niang G."/>
            <person name="Scheremetjew M."/>
            <person name="Finn R."/>
            <person name="Kale V."/>
            <person name="Holt S."/>
            <person name="Cochrane G."/>
            <person name="Meng A."/>
            <person name="Brown T."/>
            <person name="Cohen L."/>
        </authorList>
    </citation>
    <scope>NUCLEOTIDE SEQUENCE</scope>
    <source>
        <strain evidence="7">Pbaha01</strain>
    </source>
</reference>
<dbReference type="GO" id="GO:0061630">
    <property type="term" value="F:ubiquitin protein ligase activity"/>
    <property type="evidence" value="ECO:0007669"/>
    <property type="project" value="TreeGrafter"/>
</dbReference>
<accession>A0A7S0FKF3</accession>
<evidence type="ECO:0000313" key="7">
    <source>
        <dbReference type="EMBL" id="CAD8365340.1"/>
    </source>
</evidence>
<evidence type="ECO:0000256" key="3">
    <source>
        <dbReference type="ARBA" id="ARBA00022833"/>
    </source>
</evidence>
<dbReference type="PANTHER" id="PTHR45931">
    <property type="entry name" value="SI:CH211-59O9.10"/>
    <property type="match status" value="1"/>
</dbReference>
<dbReference type="Gene3D" id="3.30.40.10">
    <property type="entry name" value="Zinc/RING finger domain, C3HC4 (zinc finger)"/>
    <property type="match status" value="1"/>
</dbReference>
<dbReference type="SMART" id="SM00184">
    <property type="entry name" value="RING"/>
    <property type="match status" value="1"/>
</dbReference>
<dbReference type="SUPFAM" id="SSF57850">
    <property type="entry name" value="RING/U-box"/>
    <property type="match status" value="1"/>
</dbReference>
<evidence type="ECO:0000259" key="6">
    <source>
        <dbReference type="PROSITE" id="PS50089"/>
    </source>
</evidence>
<keyword evidence="3" id="KW-0862">Zinc</keyword>
<gene>
    <name evidence="7" type="ORF">PBAH0796_LOCUS17334</name>
</gene>
<dbReference type="CDD" id="cd16454">
    <property type="entry name" value="RING-H2_PA-TM-RING"/>
    <property type="match status" value="1"/>
</dbReference>
<feature type="domain" description="RING-type" evidence="6">
    <location>
        <begin position="182"/>
        <end position="227"/>
    </location>
</feature>
<feature type="transmembrane region" description="Helical" evidence="5">
    <location>
        <begin position="12"/>
        <end position="33"/>
    </location>
</feature>
<dbReference type="PANTHER" id="PTHR45931:SF23">
    <property type="entry name" value="OS12G0134500 PROTEIN"/>
    <property type="match status" value="1"/>
</dbReference>
<evidence type="ECO:0000256" key="2">
    <source>
        <dbReference type="ARBA" id="ARBA00022771"/>
    </source>
</evidence>
<dbReference type="InterPro" id="IPR013083">
    <property type="entry name" value="Znf_RING/FYVE/PHD"/>
</dbReference>
<dbReference type="Pfam" id="PF13639">
    <property type="entry name" value="zf-RING_2"/>
    <property type="match status" value="1"/>
</dbReference>
<feature type="transmembrane region" description="Helical" evidence="5">
    <location>
        <begin position="94"/>
        <end position="113"/>
    </location>
</feature>
<evidence type="ECO:0000256" key="4">
    <source>
        <dbReference type="PROSITE-ProRule" id="PRU00175"/>
    </source>
</evidence>
<keyword evidence="5" id="KW-1133">Transmembrane helix</keyword>
<dbReference type="InterPro" id="IPR001841">
    <property type="entry name" value="Znf_RING"/>
</dbReference>
<sequence length="294" mass="32042">MRLALPAIKPLAFAKVCLAEAVVEVLYLLILVMCVELELVSYRMQENMHEEGWYVVVSFFTNLQRFWVYRGLVRRLSRHRAPPTNAVQAPPLDSFAVWWCVFISMVISMWYIVQATQWYEDKWNCVAVAIFGFLNLALGTGWASVLRAAANRKPWALQVLQVFTLGAMGEAGTEELPFGSSCPVCLVDMEDGDVVGQLPCGHSFHRRCVEDWLRVRAQCPMRCPLVQRTVSTAEGAGSAAGAGAALSLAAGSAAPNVRRPSAASLRAAATSRNATPGGPRVSAEIVGSPMIVSI</sequence>
<protein>
    <recommendedName>
        <fullName evidence="6">RING-type domain-containing protein</fullName>
    </recommendedName>
</protein>
<dbReference type="GO" id="GO:0005634">
    <property type="term" value="C:nucleus"/>
    <property type="evidence" value="ECO:0007669"/>
    <property type="project" value="TreeGrafter"/>
</dbReference>